<reference evidence="1 2" key="1">
    <citation type="submission" date="2020-07" db="EMBL/GenBank/DDBJ databases">
        <title>Sequencing the genomes of 1000 actinobacteria strains.</title>
        <authorList>
            <person name="Klenk H.-P."/>
        </authorList>
    </citation>
    <scope>NUCLEOTIDE SEQUENCE [LARGE SCALE GENOMIC DNA]</scope>
    <source>
        <strain evidence="1 2">DSM 22083</strain>
    </source>
</reference>
<dbReference type="PROSITE" id="PS51257">
    <property type="entry name" value="PROKAR_LIPOPROTEIN"/>
    <property type="match status" value="1"/>
</dbReference>
<dbReference type="EMBL" id="JACCBU010000001">
    <property type="protein sequence ID" value="NYE73066.1"/>
    <property type="molecule type" value="Genomic_DNA"/>
</dbReference>
<dbReference type="RefSeq" id="WP_179754306.1">
    <property type="nucleotide sequence ID" value="NZ_JACCBU010000001.1"/>
</dbReference>
<proteinExistence type="predicted"/>
<name>A0A7Y9LEI0_9ACTN</name>
<keyword evidence="1" id="KW-0813">Transport</keyword>
<accession>A0A7Y9LEI0</accession>
<dbReference type="SUPFAM" id="SSF53850">
    <property type="entry name" value="Periplasmic binding protein-like II"/>
    <property type="match status" value="1"/>
</dbReference>
<dbReference type="Pfam" id="PF01547">
    <property type="entry name" value="SBP_bac_1"/>
    <property type="match status" value="1"/>
</dbReference>
<evidence type="ECO:0000313" key="2">
    <source>
        <dbReference type="Proteomes" id="UP000569914"/>
    </source>
</evidence>
<sequence>MIPGRANPPTTLGRRALLGLGLSAGLVAATGCGRSQSTGGGTGTGKLRATWWGNETRQANTLKIIEAFKAVKPDVTISPEFTDWAAYWDKLATQVAGNGAPDIIQMDEKYVREYGGRGALLDLNGKVDVSKFAPGTVEPGQTDTGLMAINAGVNAPVAMVHPKVFAAAGVEPPDDTSWTWDELIKVAAAVTKGSPAGTFGMGSLISNDAAFSAFLRQRGKALFTPTGLAFDVADATDWYTYNLEVMNAKAGQPASVVAEEDGQSLDQGAFATGRLGFGFAWSNQVSAYDNASGEDIALRRYPSEAGRAAETKLWYKASQFWSISSKTGDPDAAVAFVNFLVNSTESGKIGLTERGVPPNTEVRAAIESELNASDKKVIAFLDAIKPELGDTPLAPPIGAGNLPDVVKRYGQEVLFGQTKPADAAAKMIDEINANIQK</sequence>
<keyword evidence="1" id="KW-0762">Sugar transport</keyword>
<gene>
    <name evidence="1" type="ORF">BKA15_004395</name>
</gene>
<dbReference type="InterPro" id="IPR006059">
    <property type="entry name" value="SBP"/>
</dbReference>
<dbReference type="AlphaFoldDB" id="A0A7Y9LEI0"/>
<dbReference type="Gene3D" id="3.40.190.10">
    <property type="entry name" value="Periplasmic binding protein-like II"/>
    <property type="match status" value="2"/>
</dbReference>
<keyword evidence="2" id="KW-1185">Reference proteome</keyword>
<dbReference type="InterPro" id="IPR050490">
    <property type="entry name" value="Bact_solute-bd_prot1"/>
</dbReference>
<comment type="caution">
    <text evidence="1">The sequence shown here is derived from an EMBL/GenBank/DDBJ whole genome shotgun (WGS) entry which is preliminary data.</text>
</comment>
<dbReference type="PANTHER" id="PTHR43649">
    <property type="entry name" value="ARABINOSE-BINDING PROTEIN-RELATED"/>
    <property type="match status" value="1"/>
</dbReference>
<dbReference type="PANTHER" id="PTHR43649:SF11">
    <property type="entry name" value="ABC TRANSPORTER SUBSTRATE-BINDING PROTEIN YESO-RELATED"/>
    <property type="match status" value="1"/>
</dbReference>
<dbReference type="Proteomes" id="UP000569914">
    <property type="component" value="Unassembled WGS sequence"/>
</dbReference>
<protein>
    <submittedName>
        <fullName evidence="1">Multiple sugar transport system substrate-binding protein</fullName>
    </submittedName>
</protein>
<evidence type="ECO:0000313" key="1">
    <source>
        <dbReference type="EMBL" id="NYE73066.1"/>
    </source>
</evidence>
<organism evidence="1 2">
    <name type="scientific">Microlunatus parietis</name>
    <dbReference type="NCBI Taxonomy" id="682979"/>
    <lineage>
        <taxon>Bacteria</taxon>
        <taxon>Bacillati</taxon>
        <taxon>Actinomycetota</taxon>
        <taxon>Actinomycetes</taxon>
        <taxon>Propionibacteriales</taxon>
        <taxon>Propionibacteriaceae</taxon>
        <taxon>Microlunatus</taxon>
    </lineage>
</organism>